<reference evidence="1" key="1">
    <citation type="journal article" date="2015" name="Plant Cell">
        <title>Multiple Avirulence Loci and Allele-Specific Effector Recognition Control the Pm3 Race-Specific Resistance of Wheat to Powdery Mildew.</title>
        <authorList>
            <person name="Bourras S."/>
            <person name="McNally K.E."/>
            <person name="Ben-David R."/>
            <person name="Parlange F."/>
            <person name="Roffler S."/>
            <person name="Praz C.R."/>
            <person name="Oberhaensli S."/>
            <person name="Menardo F."/>
            <person name="Stirnweis D."/>
            <person name="Frenkel Z."/>
            <person name="Schaefer L.K."/>
            <person name="Fluckiger S."/>
            <person name="Treier G."/>
            <person name="Herren G."/>
            <person name="Korol A.B."/>
            <person name="Wicker T."/>
            <person name="Keller B."/>
        </authorList>
    </citation>
    <scope>NUCLEOTIDE SEQUENCE</scope>
    <source>
        <strain evidence="1">96224</strain>
    </source>
</reference>
<dbReference type="AlphaFoldDB" id="A0A0P0FL92"/>
<evidence type="ECO:0000313" key="1">
    <source>
        <dbReference type="EMBL" id="ALJ53440.1"/>
    </source>
</evidence>
<name>A0A0P0FL92_BLUGR</name>
<dbReference type="EMBL" id="KT714072">
    <property type="protein sequence ID" value="ALJ53440.1"/>
    <property type="molecule type" value="Genomic_DNA"/>
</dbReference>
<proteinExistence type="predicted"/>
<gene>
    <name evidence="1" type="ORF">BgtA-21587</name>
</gene>
<dbReference type="CDD" id="cd00303">
    <property type="entry name" value="retropepsin_like"/>
    <property type="match status" value="1"/>
</dbReference>
<protein>
    <submittedName>
        <fullName evidence="1">BgtA-21587</fullName>
    </submittedName>
</protein>
<organism evidence="1">
    <name type="scientific">Blumeria graminis f. sp. tritici</name>
    <dbReference type="NCBI Taxonomy" id="62690"/>
    <lineage>
        <taxon>Eukaryota</taxon>
        <taxon>Fungi</taxon>
        <taxon>Dikarya</taxon>
        <taxon>Ascomycota</taxon>
        <taxon>Pezizomycotina</taxon>
        <taxon>Leotiomycetes</taxon>
        <taxon>Erysiphales</taxon>
        <taxon>Erysiphaceae</taxon>
        <taxon>Blumeria</taxon>
    </lineage>
</organism>
<accession>A0A0P0FL92</accession>
<sequence>MISVTNNVAPDISTDKKTPVIMSKPDVLSLQKDSQFPGKKVTNSRVLKVVRKQMNVLKEIAGRKGCGPWAYTQWARLFRMEISLLDLLQCLPNFTKHVKKMSTRVNTKREPVKRQKRYEATVETDDELDVLIETALVEFHCMLNRVASAMEYPMLDSILSSYKPFRVPGVIYINVKGQLVALELPKHICQADQGSDINLISPYLVDYLNLEKFLLAPPGSKPGLLMDTADGNSTSMKSYVKAKFTVMGITRLVELFVRPDHNVKSKDKNILLGLPWLWFVDVFF</sequence>